<feature type="transmembrane region" description="Helical" evidence="17">
    <location>
        <begin position="177"/>
        <end position="193"/>
    </location>
</feature>
<organism evidence="21">
    <name type="scientific">Metopiellus crypticus</name>
    <dbReference type="NCBI Taxonomy" id="3140185"/>
    <lineage>
        <taxon>Eukaryota</taxon>
        <taxon>Metazoa</taxon>
        <taxon>Ecdysozoa</taxon>
        <taxon>Arthropoda</taxon>
        <taxon>Hexapoda</taxon>
        <taxon>Insecta</taxon>
        <taxon>Pterygota</taxon>
        <taxon>Neoptera</taxon>
        <taxon>Endopterygota</taxon>
        <taxon>Coleoptera</taxon>
        <taxon>Polyphaga</taxon>
        <taxon>Staphyliniformia</taxon>
        <taxon>Staphylinidae</taxon>
        <taxon>Omaliinae group</taxon>
        <taxon>Pselaphinae</taxon>
        <taxon>Metopiellus</taxon>
    </lineage>
</organism>
<keyword evidence="10" id="KW-0249">Electron transport</keyword>
<feature type="transmembrane region" description="Helical" evidence="17">
    <location>
        <begin position="150"/>
        <end position="171"/>
    </location>
</feature>
<evidence type="ECO:0000256" key="1">
    <source>
        <dbReference type="ARBA" id="ARBA00003257"/>
    </source>
</evidence>
<dbReference type="GO" id="GO:0015990">
    <property type="term" value="P:electron transport coupled proton transport"/>
    <property type="evidence" value="ECO:0007669"/>
    <property type="project" value="TreeGrafter"/>
</dbReference>
<keyword evidence="6" id="KW-0679">Respiratory chain</keyword>
<evidence type="ECO:0000313" key="21">
    <source>
        <dbReference type="EMBL" id="UUK33564.1"/>
    </source>
</evidence>
<feature type="transmembrane region" description="Helical" evidence="17">
    <location>
        <begin position="422"/>
        <end position="441"/>
    </location>
</feature>
<evidence type="ECO:0000256" key="14">
    <source>
        <dbReference type="ARBA" id="ARBA00023128"/>
    </source>
</evidence>
<dbReference type="InterPro" id="IPR001750">
    <property type="entry name" value="ND/Mrp_TM"/>
</dbReference>
<feature type="transmembrane region" description="Helical" evidence="17">
    <location>
        <begin position="214"/>
        <end position="232"/>
    </location>
</feature>
<evidence type="ECO:0000256" key="3">
    <source>
        <dbReference type="ARBA" id="ARBA00012944"/>
    </source>
</evidence>
<feature type="transmembrane region" description="Helical" evidence="17">
    <location>
        <begin position="47"/>
        <end position="67"/>
    </location>
</feature>
<dbReference type="GO" id="GO:0005743">
    <property type="term" value="C:mitochondrial inner membrane"/>
    <property type="evidence" value="ECO:0007669"/>
    <property type="project" value="UniProtKB-SubCell"/>
</dbReference>
<evidence type="ECO:0000256" key="2">
    <source>
        <dbReference type="ARBA" id="ARBA00004448"/>
    </source>
</evidence>
<reference evidence="21" key="1">
    <citation type="submission" date="2021-07" db="EMBL/GenBank/DDBJ databases">
        <authorList>
            <person name="Ansejo A."/>
            <person name="de Oliveira M.P.A."/>
            <person name="Vieira J.S."/>
            <person name="Oliveira R.R.M."/>
            <person name="Pires E.S."/>
            <person name="Oliveira G."/>
            <person name="Vasconcelos S."/>
        </authorList>
    </citation>
    <scope>NUCLEOTIDE SEQUENCE</scope>
</reference>
<evidence type="ECO:0000256" key="4">
    <source>
        <dbReference type="ARBA" id="ARBA00021096"/>
    </source>
</evidence>
<comment type="subcellular location">
    <subcellularLocation>
        <location evidence="2">Mitochondrion inner membrane</location>
        <topology evidence="2">Multi-pass membrane protein</topology>
    </subcellularLocation>
</comment>
<feature type="transmembrane region" description="Helical" evidence="17">
    <location>
        <begin position="295"/>
        <end position="320"/>
    </location>
</feature>
<feature type="domain" description="NADH-Ubiquinone oxidoreductase (complex I) chain 5 N-terminal" evidence="19">
    <location>
        <begin position="40"/>
        <end position="88"/>
    </location>
</feature>
<gene>
    <name evidence="21" type="primary">ND5</name>
</gene>
<dbReference type="Pfam" id="PF06455">
    <property type="entry name" value="NADH5_C"/>
    <property type="match status" value="1"/>
</dbReference>
<evidence type="ECO:0000256" key="10">
    <source>
        <dbReference type="ARBA" id="ARBA00022982"/>
    </source>
</evidence>
<evidence type="ECO:0000259" key="20">
    <source>
        <dbReference type="Pfam" id="PF06455"/>
    </source>
</evidence>
<evidence type="ECO:0000256" key="9">
    <source>
        <dbReference type="ARBA" id="ARBA00022967"/>
    </source>
</evidence>
<evidence type="ECO:0000256" key="11">
    <source>
        <dbReference type="ARBA" id="ARBA00022989"/>
    </source>
</evidence>
<feature type="transmembrane region" description="Helical" evidence="17">
    <location>
        <begin position="540"/>
        <end position="564"/>
    </location>
</feature>
<feature type="transmembrane region" description="Helical" evidence="17">
    <location>
        <begin position="485"/>
        <end position="507"/>
    </location>
</feature>
<dbReference type="PANTHER" id="PTHR42829">
    <property type="entry name" value="NADH-UBIQUINONE OXIDOREDUCTASE CHAIN 5"/>
    <property type="match status" value="1"/>
</dbReference>
<feature type="transmembrane region" description="Helical" evidence="17">
    <location>
        <begin position="88"/>
        <end position="105"/>
    </location>
</feature>
<keyword evidence="7 17" id="KW-0812">Transmembrane</keyword>
<reference evidence="21" key="2">
    <citation type="journal article" date="2023" name="PeerJ">
        <title>The complete mitochondrial genome and description of a new cryptic Brazilian species of Metopiellus Raffray (Coleoptera: Staphylinidae: Pselaphinae).</title>
        <authorList>
            <person name="Asenjo A."/>
            <person name="de Oliveira M.P.A."/>
            <person name="Oliveira R.R.M."/>
            <person name="Pires E.S."/>
            <person name="Valois M."/>
            <person name="Oliveira G."/>
            <person name="Vasconcelos S."/>
        </authorList>
    </citation>
    <scope>NUCLEOTIDE SEQUENCE</scope>
</reference>
<dbReference type="Pfam" id="PF00361">
    <property type="entry name" value="Proton_antipo_M"/>
    <property type="match status" value="1"/>
</dbReference>
<geneLocation type="mitochondrion" evidence="21"/>
<evidence type="ECO:0000256" key="16">
    <source>
        <dbReference type="ARBA" id="ARBA00049551"/>
    </source>
</evidence>
<keyword evidence="14 17" id="KW-0496">Mitochondrion</keyword>
<keyword evidence="12 17" id="KW-0520">NAD</keyword>
<dbReference type="InterPro" id="IPR003945">
    <property type="entry name" value="NU5C-like"/>
</dbReference>
<dbReference type="InterPro" id="IPR001516">
    <property type="entry name" value="Proton_antipo_N"/>
</dbReference>
<dbReference type="EMBL" id="MZ576844">
    <property type="protein sequence ID" value="UUK33564.1"/>
    <property type="molecule type" value="Genomic_DNA"/>
</dbReference>
<dbReference type="GO" id="GO:0042773">
    <property type="term" value="P:ATP synthesis coupled electron transport"/>
    <property type="evidence" value="ECO:0007669"/>
    <property type="project" value="InterPro"/>
</dbReference>
<evidence type="ECO:0000256" key="5">
    <source>
        <dbReference type="ARBA" id="ARBA00022448"/>
    </source>
</evidence>
<feature type="transmembrane region" description="Helical" evidence="17">
    <location>
        <begin position="238"/>
        <end position="263"/>
    </location>
</feature>
<feature type="transmembrane region" description="Helical" evidence="17">
    <location>
        <begin position="7"/>
        <end position="27"/>
    </location>
</feature>
<sequence length="566" mass="67324">MFMICYIYYIFLMMLSVILFLLGLYFLSFDLTLMIELNFMTLNSNSIVMMFLFDWMSLLFMSFVLLISSMVINYSNEYMYNDKNLNRFILLILLFVFSMIMMIISPNLISILLGWDGLGLISFCLIIYYQNIKSMNAGMMTMFMNRIGDVFILMSIVWMINFGSWNFYFYIEYMKNDMIMSVILSFILISVFTKSAQIPFSSWLPIAMAAPTPISALVHSSTLVTAGIYLLIRFNLGLINWMMNYLLYISIITMFIAGMIANFEYDLKKIIAYSTLSQLGFIMSILSFYEYKLAMFHLLTHALFKSTLFMCAGSIIHNFLNNQDIRYMGKLIYFMPLTCIFMLISILCLCGLPFLSGFYSKELILEIYLMYYSNWFIFMMYYISLGLTVCYSFRLIYFLIFYNKNYLVFMDLNDNDNMLKSMSLLIFLMIIMGSLLMWLIMPNPYFICLPLMMKLMAFMFLIIGMILGINISLYFLNYTINNNKFIYFIFNSLNLNFMYSYSINYWLMLSMKYYENLDHGWIESMSGQKFYLFMKKNSMFLMKIFINNFYLFIILMLFWIFFLIMI</sequence>
<feature type="transmembrane region" description="Helical" evidence="17">
    <location>
        <begin position="270"/>
        <end position="289"/>
    </location>
</feature>
<feature type="domain" description="NADH dehydrogenase subunit 5 C-terminal" evidence="20">
    <location>
        <begin position="391"/>
        <end position="566"/>
    </location>
</feature>
<keyword evidence="11 17" id="KW-1133">Transmembrane helix</keyword>
<evidence type="ECO:0000256" key="17">
    <source>
        <dbReference type="RuleBase" id="RU003404"/>
    </source>
</evidence>
<feature type="transmembrane region" description="Helical" evidence="17">
    <location>
        <begin position="111"/>
        <end position="129"/>
    </location>
</feature>
<keyword evidence="5 17" id="KW-0813">Transport</keyword>
<proteinExistence type="inferred from homology"/>
<comment type="similarity">
    <text evidence="17">Belongs to the complex I subunit 5 family.</text>
</comment>
<feature type="domain" description="NADH:quinone oxidoreductase/Mrp antiporter transmembrane" evidence="18">
    <location>
        <begin position="105"/>
        <end position="380"/>
    </location>
</feature>
<comment type="function">
    <text evidence="17">Core subunit of the mitochondrial membrane respiratory chain NADH dehydrogenase (Complex I) which catalyzes electron transfer from NADH through the respiratory chain, using ubiquinone as an electron acceptor. Essential for the catalytic activity and assembly of complex I.</text>
</comment>
<comment type="catalytic activity">
    <reaction evidence="16 17">
        <text>a ubiquinone + NADH + 5 H(+)(in) = a ubiquinol + NAD(+) + 4 H(+)(out)</text>
        <dbReference type="Rhea" id="RHEA:29091"/>
        <dbReference type="Rhea" id="RHEA-COMP:9565"/>
        <dbReference type="Rhea" id="RHEA-COMP:9566"/>
        <dbReference type="ChEBI" id="CHEBI:15378"/>
        <dbReference type="ChEBI" id="CHEBI:16389"/>
        <dbReference type="ChEBI" id="CHEBI:17976"/>
        <dbReference type="ChEBI" id="CHEBI:57540"/>
        <dbReference type="ChEBI" id="CHEBI:57945"/>
        <dbReference type="EC" id="7.1.1.2"/>
    </reaction>
</comment>
<name>A0AAT9QG68_9COLE</name>
<evidence type="ECO:0000256" key="15">
    <source>
        <dbReference type="ARBA" id="ARBA00023136"/>
    </source>
</evidence>
<comment type="function">
    <text evidence="1">Core subunit of the mitochondrial membrane respiratory chain NADH dehydrogenase (Complex I) that is believed to belong to the minimal assembly required for catalysis. Complex I functions in the transfer of electrons from NADH to the respiratory chain. The immediate electron acceptor for the enzyme is believed to be ubiquinone.</text>
</comment>
<evidence type="ECO:0000256" key="12">
    <source>
        <dbReference type="ARBA" id="ARBA00023027"/>
    </source>
</evidence>
<feature type="transmembrane region" description="Helical" evidence="17">
    <location>
        <begin position="332"/>
        <end position="355"/>
    </location>
</feature>
<accession>A0AAT9QG68</accession>
<dbReference type="GO" id="GO:0008137">
    <property type="term" value="F:NADH dehydrogenase (ubiquinone) activity"/>
    <property type="evidence" value="ECO:0007669"/>
    <property type="project" value="UniProtKB-EC"/>
</dbReference>
<dbReference type="InterPro" id="IPR010934">
    <property type="entry name" value="NADH_DH_su5_C"/>
</dbReference>
<keyword evidence="15 17" id="KW-0472">Membrane</keyword>
<keyword evidence="8" id="KW-0999">Mitochondrion inner membrane</keyword>
<dbReference type="GO" id="GO:0003954">
    <property type="term" value="F:NADH dehydrogenase activity"/>
    <property type="evidence" value="ECO:0007669"/>
    <property type="project" value="TreeGrafter"/>
</dbReference>
<evidence type="ECO:0000256" key="7">
    <source>
        <dbReference type="ARBA" id="ARBA00022692"/>
    </source>
</evidence>
<evidence type="ECO:0000259" key="19">
    <source>
        <dbReference type="Pfam" id="PF00662"/>
    </source>
</evidence>
<dbReference type="PANTHER" id="PTHR42829:SF2">
    <property type="entry name" value="NADH-UBIQUINONE OXIDOREDUCTASE CHAIN 5"/>
    <property type="match status" value="1"/>
</dbReference>
<feature type="transmembrane region" description="Helical" evidence="17">
    <location>
        <begin position="453"/>
        <end position="476"/>
    </location>
</feature>
<dbReference type="EC" id="7.1.1.2" evidence="3 17"/>
<evidence type="ECO:0000259" key="18">
    <source>
        <dbReference type="Pfam" id="PF00361"/>
    </source>
</evidence>
<protein>
    <recommendedName>
        <fullName evidence="4 17">NADH-ubiquinone oxidoreductase chain 5</fullName>
        <ecNumber evidence="3 17">7.1.1.2</ecNumber>
    </recommendedName>
</protein>
<keyword evidence="9" id="KW-1278">Translocase</keyword>
<evidence type="ECO:0000256" key="6">
    <source>
        <dbReference type="ARBA" id="ARBA00022660"/>
    </source>
</evidence>
<dbReference type="AlphaFoldDB" id="A0AAT9QG68"/>
<keyword evidence="13 17" id="KW-0830">Ubiquinone</keyword>
<dbReference type="Pfam" id="PF00662">
    <property type="entry name" value="Proton_antipo_N"/>
    <property type="match status" value="1"/>
</dbReference>
<evidence type="ECO:0000256" key="13">
    <source>
        <dbReference type="ARBA" id="ARBA00023075"/>
    </source>
</evidence>
<feature type="transmembrane region" description="Helical" evidence="17">
    <location>
        <begin position="375"/>
        <end position="401"/>
    </location>
</feature>
<dbReference type="PRINTS" id="PR01434">
    <property type="entry name" value="NADHDHGNASE5"/>
</dbReference>
<evidence type="ECO:0000256" key="8">
    <source>
        <dbReference type="ARBA" id="ARBA00022792"/>
    </source>
</evidence>